<dbReference type="AlphaFoldDB" id="A0A0M9UBW3"/>
<organism evidence="2 3">
    <name type="scientific">Ardenticatena maritima</name>
    <dbReference type="NCBI Taxonomy" id="872965"/>
    <lineage>
        <taxon>Bacteria</taxon>
        <taxon>Bacillati</taxon>
        <taxon>Chloroflexota</taxon>
        <taxon>Ardenticatenia</taxon>
        <taxon>Ardenticatenales</taxon>
        <taxon>Ardenticatenaceae</taxon>
        <taxon>Ardenticatena</taxon>
    </lineage>
</organism>
<protein>
    <submittedName>
        <fullName evidence="2">Uncharacterized protein</fullName>
    </submittedName>
</protein>
<keyword evidence="1" id="KW-1133">Transmembrane helix</keyword>
<proteinExistence type="predicted"/>
<feature type="transmembrane region" description="Helical" evidence="1">
    <location>
        <begin position="25"/>
        <end position="42"/>
    </location>
</feature>
<dbReference type="InParanoid" id="A0A0M9UBW3"/>
<reference evidence="2 3" key="1">
    <citation type="journal article" date="2015" name="Genome Announc.">
        <title>Draft Genome Sequence of a Heterotrophic Facultative Anaerobic Thermophilic Bacterium, Ardenticatena maritima Strain 110ST.</title>
        <authorList>
            <person name="Kawaichi S."/>
            <person name="Yoshida T."/>
            <person name="Sako Y."/>
            <person name="Nakamura R."/>
        </authorList>
    </citation>
    <scope>NUCLEOTIDE SEQUENCE [LARGE SCALE GENOMIC DNA]</scope>
    <source>
        <strain evidence="2 3">110S</strain>
    </source>
</reference>
<evidence type="ECO:0000313" key="3">
    <source>
        <dbReference type="Proteomes" id="UP000037784"/>
    </source>
</evidence>
<feature type="transmembrane region" description="Helical" evidence="1">
    <location>
        <begin position="54"/>
        <end position="71"/>
    </location>
</feature>
<name>A0A0M9UBW3_9CHLR</name>
<accession>A0A0M9UBW3</accession>
<reference evidence="3" key="2">
    <citation type="submission" date="2015-08" db="EMBL/GenBank/DDBJ databases">
        <title>Draft Genome Sequence of a Heterotrophic Facultative Anaerobic Bacterium Ardenticatena maritima Strain 110S.</title>
        <authorList>
            <person name="Kawaichi S."/>
            <person name="Yoshida T."/>
            <person name="Sako Y."/>
            <person name="Nakamura R."/>
        </authorList>
    </citation>
    <scope>NUCLEOTIDE SEQUENCE [LARGE SCALE GENOMIC DNA]</scope>
    <source>
        <strain evidence="3">110S</strain>
    </source>
</reference>
<dbReference type="Proteomes" id="UP000037784">
    <property type="component" value="Unassembled WGS sequence"/>
</dbReference>
<sequence>MSLVVGLPLLCSKALQMKNPFSPKLLVTVNLILGLFLWFLYSTDYSLAGTIPDILLPPAIGIIAIISLAVSRTSSKRQQLLATLSYLPSIIGGGLYVLTVFLMLIPPFTLGTFFAASEIAGETEIQRAISPDRTRTAYVYFRGVGAYSGGNGRIFVRIRYQVLPFLERDIFYLPRSYASEDTEDYVEWRGNNALYISETQEEISVGIIATETPQVIALPYYIFRVLLTIAEQARVNQQQTIPVRDVPIYPGTIFSDQSQYLEREGTVFRSFNIEREDIEQVVKWYEGVFSTPPWTLVKIDRYTETESGLMHIRYCIQARRELENERRIYYWEFMGSNDPSRGVHVNIGSPNPITDTCGRYVEAP</sequence>
<keyword evidence="3" id="KW-1185">Reference proteome</keyword>
<evidence type="ECO:0000313" key="2">
    <source>
        <dbReference type="EMBL" id="GAP62294.1"/>
    </source>
</evidence>
<comment type="caution">
    <text evidence="2">The sequence shown here is derived from an EMBL/GenBank/DDBJ whole genome shotgun (WGS) entry which is preliminary data.</text>
</comment>
<evidence type="ECO:0000256" key="1">
    <source>
        <dbReference type="SAM" id="Phobius"/>
    </source>
</evidence>
<gene>
    <name evidence="2" type="ORF">ARMA_0717</name>
</gene>
<dbReference type="EMBL" id="BBZA01000041">
    <property type="protein sequence ID" value="GAP62294.1"/>
    <property type="molecule type" value="Genomic_DNA"/>
</dbReference>
<feature type="transmembrane region" description="Helical" evidence="1">
    <location>
        <begin position="83"/>
        <end position="105"/>
    </location>
</feature>
<keyword evidence="1" id="KW-0812">Transmembrane</keyword>
<keyword evidence="1" id="KW-0472">Membrane</keyword>